<proteinExistence type="inferred from homology"/>
<dbReference type="InterPro" id="IPR016163">
    <property type="entry name" value="Ald_DH_C"/>
</dbReference>
<dbReference type="FunFam" id="3.40.605.10:FF:000007">
    <property type="entry name" value="NAD/NADP-dependent betaine aldehyde dehydrogenase"/>
    <property type="match status" value="1"/>
</dbReference>
<feature type="domain" description="Aldehyde dehydrogenase" evidence="8">
    <location>
        <begin position="36"/>
        <end position="493"/>
    </location>
</feature>
<dbReference type="PANTHER" id="PTHR42804:SF1">
    <property type="entry name" value="ALDEHYDE DEHYDROGENASE-RELATED"/>
    <property type="match status" value="1"/>
</dbReference>
<dbReference type="PANTHER" id="PTHR42804">
    <property type="entry name" value="ALDEHYDE DEHYDROGENASE"/>
    <property type="match status" value="1"/>
</dbReference>
<dbReference type="Proteomes" id="UP000002482">
    <property type="component" value="Chromosome"/>
</dbReference>
<gene>
    <name evidence="9" type="ordered locus">Acav_2451</name>
</gene>
<dbReference type="KEGG" id="aaa:Acav_2451"/>
<dbReference type="EMBL" id="CP002521">
    <property type="protein sequence ID" value="ADX46363.1"/>
    <property type="molecule type" value="Genomic_DNA"/>
</dbReference>
<comment type="function">
    <text evidence="5">Involved in the toluene-4-sulfonate degradation pathway. Does not discriminate between the sulfonate and the carboxyl substituents and can also be involved in the p-toluenecarboxylate degradation pathway.</text>
</comment>
<dbReference type="Gene3D" id="3.40.605.10">
    <property type="entry name" value="Aldehyde Dehydrogenase, Chain A, domain 1"/>
    <property type="match status" value="1"/>
</dbReference>
<comment type="similarity">
    <text evidence="1">Belongs to the aldehyde dehydrogenase family.</text>
</comment>
<evidence type="ECO:0000259" key="8">
    <source>
        <dbReference type="Pfam" id="PF00171"/>
    </source>
</evidence>
<sequence>MVQLPAMKPTVPMTAPLIERLARDGRLDRIFVGGGWRQPEGTSRATVIDPSTEQPLADIVLGDARDAAAAIGAARRAFPAWSATPPLQRADLLGRLHALVLERAESFAHAISLEMGCAIAVARAAQVPIAAEHLRVARDLAASHPFVMHRGGMAIVREAIGVCGLITPWNWPLYQITAKVGPALAAGCTVVLKPSELSPFSAMLFAEAVQDAGIPAGVFNLVAGEGPEVGAALASHPDVDMVSITGSTRAGILVAQAAAPTVKRVAQELGGKSPNVILPDADLSVAVPAGVAAGMRNVGQSCSAPTRMIVPRARLAEAERLAAEAVSRMVVGDPRSERTTHGPVANQSQFRRVQEMIAAGIDEGARLVCGGPGRPEGLERGFYARPTIFSGVHRRMRIAQEEIFGPVLAIIPYDTVDEAVDIANDTIYGLGAHVQGADLAAARAVAMRIRAGQVHINNPAWSPHAPFGGYKQSGNGREYGVEGLHEYLETKAILGWAGEPGA</sequence>
<evidence type="ECO:0000313" key="9">
    <source>
        <dbReference type="EMBL" id="ADX46363.1"/>
    </source>
</evidence>
<protein>
    <recommendedName>
        <fullName evidence="6">4-(hydroxymethyl)benzenesulfonate dehydrogenase</fullName>
        <ecNumber evidence="6">1.1.1.257</ecNumber>
    </recommendedName>
    <alternativeName>
        <fullName evidence="7">Toluenesulfonate aldehyde dehydrogenase TsaD</fullName>
    </alternativeName>
</protein>
<evidence type="ECO:0000256" key="6">
    <source>
        <dbReference type="ARBA" id="ARBA00066857"/>
    </source>
</evidence>
<dbReference type="CDD" id="cd07138">
    <property type="entry name" value="ALDH_CddD_SSP0762"/>
    <property type="match status" value="1"/>
</dbReference>
<evidence type="ECO:0000256" key="3">
    <source>
        <dbReference type="ARBA" id="ARBA00023002"/>
    </source>
</evidence>
<evidence type="ECO:0000256" key="5">
    <source>
        <dbReference type="ARBA" id="ARBA00056807"/>
    </source>
</evidence>
<evidence type="ECO:0000256" key="7">
    <source>
        <dbReference type="ARBA" id="ARBA00079883"/>
    </source>
</evidence>
<dbReference type="InterPro" id="IPR016162">
    <property type="entry name" value="Ald_DH_N"/>
</dbReference>
<dbReference type="EC" id="1.1.1.257" evidence="6"/>
<dbReference type="SUPFAM" id="SSF53720">
    <property type="entry name" value="ALDH-like"/>
    <property type="match status" value="1"/>
</dbReference>
<dbReference type="AlphaFoldDB" id="F0QDB8"/>
<accession>F0QDB8</accession>
<evidence type="ECO:0000256" key="4">
    <source>
        <dbReference type="ARBA" id="ARBA00051407"/>
    </source>
</evidence>
<evidence type="ECO:0000313" key="10">
    <source>
        <dbReference type="Proteomes" id="UP000002482"/>
    </source>
</evidence>
<comment type="catalytic activity">
    <reaction evidence="4">
        <text>4-(hydroxymethyl)benzenesulfonate + NAD(+) = 4-formylbenzenesulfonate + NADH + H(+)</text>
        <dbReference type="Rhea" id="RHEA:24412"/>
        <dbReference type="ChEBI" id="CHEBI:11944"/>
        <dbReference type="ChEBI" id="CHEBI:11987"/>
        <dbReference type="ChEBI" id="CHEBI:15378"/>
        <dbReference type="ChEBI" id="CHEBI:57540"/>
        <dbReference type="ChEBI" id="CHEBI:57945"/>
        <dbReference type="EC" id="1.1.1.257"/>
    </reaction>
</comment>
<comment type="subunit">
    <text evidence="2">Homodimer.</text>
</comment>
<dbReference type="HOGENOM" id="CLU_005391_0_2_4"/>
<dbReference type="GO" id="GO:0016620">
    <property type="term" value="F:oxidoreductase activity, acting on the aldehyde or oxo group of donors, NAD or NADP as acceptor"/>
    <property type="evidence" value="ECO:0007669"/>
    <property type="project" value="InterPro"/>
</dbReference>
<dbReference type="InterPro" id="IPR015590">
    <property type="entry name" value="Aldehyde_DH_dom"/>
</dbReference>
<keyword evidence="3" id="KW-0560">Oxidoreductase</keyword>
<dbReference type="InterPro" id="IPR016161">
    <property type="entry name" value="Ald_DH/histidinol_DH"/>
</dbReference>
<dbReference type="Gene3D" id="3.40.309.10">
    <property type="entry name" value="Aldehyde Dehydrogenase, Chain A, domain 2"/>
    <property type="match status" value="1"/>
</dbReference>
<evidence type="ECO:0000256" key="1">
    <source>
        <dbReference type="ARBA" id="ARBA00009986"/>
    </source>
</evidence>
<keyword evidence="10" id="KW-1185">Reference proteome</keyword>
<dbReference type="FunFam" id="3.40.605.10:FF:000026">
    <property type="entry name" value="Aldehyde dehydrogenase, putative"/>
    <property type="match status" value="1"/>
</dbReference>
<reference evidence="9" key="1">
    <citation type="submission" date="2011-02" db="EMBL/GenBank/DDBJ databases">
        <title>Complete sequence of Acidovorax avenae subsp. avenae ATCC 19860.</title>
        <authorList>
            <consortium name="US DOE Joint Genome Institute"/>
            <person name="Lucas S."/>
            <person name="Copeland A."/>
            <person name="Lapidus A."/>
            <person name="Cheng J.-F."/>
            <person name="Goodwin L."/>
            <person name="Pitluck S."/>
            <person name="Chertkov O."/>
            <person name="Held B."/>
            <person name="Detter J.C."/>
            <person name="Han C."/>
            <person name="Tapia R."/>
            <person name="Land M."/>
            <person name="Hauser L."/>
            <person name="Kyrpides N."/>
            <person name="Ivanova N."/>
            <person name="Ovchinnikova G."/>
            <person name="Pagani I."/>
            <person name="Gordon S."/>
            <person name="Woyke T."/>
        </authorList>
    </citation>
    <scope>NUCLEOTIDE SEQUENCE</scope>
    <source>
        <strain evidence="9">ATCC 19860</strain>
    </source>
</reference>
<dbReference type="GO" id="GO:0018462">
    <property type="term" value="F:4-(hydroxymethyl)benzenesulfonate dehydrogenase activity"/>
    <property type="evidence" value="ECO:0007669"/>
    <property type="project" value="UniProtKB-EC"/>
</dbReference>
<name>F0QDB8_PARA1</name>
<organism evidence="9 10">
    <name type="scientific">Paracidovorax avenae (strain ATCC 19860 / DSM 7227 / CCUG 15838 / JCM 20985 / LMG 2117 / NCPPB 1011)</name>
    <name type="common">Acidovorax avenae</name>
    <dbReference type="NCBI Taxonomy" id="643561"/>
    <lineage>
        <taxon>Bacteria</taxon>
        <taxon>Pseudomonadati</taxon>
        <taxon>Pseudomonadota</taxon>
        <taxon>Betaproteobacteria</taxon>
        <taxon>Burkholderiales</taxon>
        <taxon>Comamonadaceae</taxon>
        <taxon>Paracidovorax</taxon>
    </lineage>
</organism>
<dbReference type="Pfam" id="PF00171">
    <property type="entry name" value="Aldedh"/>
    <property type="match status" value="1"/>
</dbReference>
<evidence type="ECO:0000256" key="2">
    <source>
        <dbReference type="ARBA" id="ARBA00011738"/>
    </source>
</evidence>